<dbReference type="InterPro" id="IPR005162">
    <property type="entry name" value="Retrotrans_gag_dom"/>
</dbReference>
<dbReference type="Pfam" id="PF03732">
    <property type="entry name" value="Retrotrans_gag"/>
    <property type="match status" value="1"/>
</dbReference>
<evidence type="ECO:0000313" key="2">
    <source>
        <dbReference type="EMBL" id="KAK1616685.1"/>
    </source>
</evidence>
<gene>
    <name evidence="2" type="ORF">QYE76_022202</name>
</gene>
<feature type="domain" description="Retrotransposon gag" evidence="1">
    <location>
        <begin position="79"/>
        <end position="146"/>
    </location>
</feature>
<name>A0AAD8VTK1_LOLMU</name>
<evidence type="ECO:0000259" key="1">
    <source>
        <dbReference type="Pfam" id="PF03732"/>
    </source>
</evidence>
<evidence type="ECO:0000313" key="3">
    <source>
        <dbReference type="Proteomes" id="UP001231189"/>
    </source>
</evidence>
<comment type="caution">
    <text evidence="2">The sequence shown here is derived from an EMBL/GenBank/DDBJ whole genome shotgun (WGS) entry which is preliminary data.</text>
</comment>
<dbReference type="EMBL" id="JAUUTY010000006">
    <property type="protein sequence ID" value="KAK1616685.1"/>
    <property type="molecule type" value="Genomic_DNA"/>
</dbReference>
<dbReference type="PANTHER" id="PTHR35046:SF26">
    <property type="entry name" value="RNA-DIRECTED DNA POLYMERASE"/>
    <property type="match status" value="1"/>
</dbReference>
<sequence length="165" mass="19781">MIPIKTHATIMWMLKCFNNKLKKRSKHDFDLSKNVNALKKSAFNKRISMLNSNKSKNAYDMVDKIFRIHNFSEAKKVAMASLEFEGYANVWWEEVNKKREKEDLEPIDTWEEMQEVMHTRFVPTHHKRDLFNKLTQLKQSYKSVEEIRPKRPECHDLRSEHVIDS</sequence>
<dbReference type="AlphaFoldDB" id="A0AAD8VTK1"/>
<protein>
    <recommendedName>
        <fullName evidence="1">Retrotransposon gag domain-containing protein</fullName>
    </recommendedName>
</protein>
<proteinExistence type="predicted"/>
<reference evidence="2" key="1">
    <citation type="submission" date="2023-07" db="EMBL/GenBank/DDBJ databases">
        <title>A chromosome-level genome assembly of Lolium multiflorum.</title>
        <authorList>
            <person name="Chen Y."/>
            <person name="Copetti D."/>
            <person name="Kolliker R."/>
            <person name="Studer B."/>
        </authorList>
    </citation>
    <scope>NUCLEOTIDE SEQUENCE</scope>
    <source>
        <strain evidence="2">02402/16</strain>
        <tissue evidence="2">Leaf</tissue>
    </source>
</reference>
<accession>A0AAD8VTK1</accession>
<organism evidence="2 3">
    <name type="scientific">Lolium multiflorum</name>
    <name type="common">Italian ryegrass</name>
    <name type="synonym">Lolium perenne subsp. multiflorum</name>
    <dbReference type="NCBI Taxonomy" id="4521"/>
    <lineage>
        <taxon>Eukaryota</taxon>
        <taxon>Viridiplantae</taxon>
        <taxon>Streptophyta</taxon>
        <taxon>Embryophyta</taxon>
        <taxon>Tracheophyta</taxon>
        <taxon>Spermatophyta</taxon>
        <taxon>Magnoliopsida</taxon>
        <taxon>Liliopsida</taxon>
        <taxon>Poales</taxon>
        <taxon>Poaceae</taxon>
        <taxon>BOP clade</taxon>
        <taxon>Pooideae</taxon>
        <taxon>Poodae</taxon>
        <taxon>Poeae</taxon>
        <taxon>Poeae Chloroplast Group 2 (Poeae type)</taxon>
        <taxon>Loliodinae</taxon>
        <taxon>Loliinae</taxon>
        <taxon>Lolium</taxon>
    </lineage>
</organism>
<keyword evidence="3" id="KW-1185">Reference proteome</keyword>
<dbReference type="Proteomes" id="UP001231189">
    <property type="component" value="Unassembled WGS sequence"/>
</dbReference>
<dbReference type="PANTHER" id="PTHR35046">
    <property type="entry name" value="ZINC KNUCKLE (CCHC-TYPE) FAMILY PROTEIN"/>
    <property type="match status" value="1"/>
</dbReference>